<dbReference type="AlphaFoldDB" id="A0AAU7DAB3"/>
<sequence length="660" mass="72547">MNALARWNIETIFFLGVAGDRRDIVFEPNTVNIITGASGTGKSTLIKAIDYCLGSKRCELPAHVRRRCVAVGVKWIRGEQELIVGRVVPSVGQDTSTHMFCTTGRGLRLPSRIEEFEGPATVSAAKRFLESAFGIDDLDGLPNETGESKGRATVRHVTPYLFVSKEVIYSETVLLHGLDDADKARDIVSAIPYFLGAADQATAIGLQQLRALERSLEREEARARAHARAESSAKQRAIALLAEAHRLGLGGPVNVSTSEADLIADLRRRADLGLPDPQLRSDDELSVLTGRRRDVFERLTNLRRESKAAKLAVRDSSGARTAIARQKEKLELAEHLKLNVVSDSCPLCSSPTEKGREAAATLQATLNIVRAESAAIERVRPGFLEHDRVLDANMADLNSELRTVDSQISGFIQANESARTLATAAQAQSHLLGRVSFFLETLDADLGNSGTMDLSSLRDSIDALRDRVGKDERDTKIRIAEAQISGFASTAFGELPTVAPCVGSELFFNSRKPDISVIEESSKAVLKMTDVGSDQNYLAIHIALAFGLQRHFEIAKAPVPGVLVFDQISRPYFPAKSENEERDEAEIIGRNEDDDVVAMRKHIKFLFDETERRPGLQVLLIEHAYFADDPRYVAATRQRWTRRSGNALIPLGWPVRPDAI</sequence>
<dbReference type="InterPro" id="IPR027417">
    <property type="entry name" value="P-loop_NTPase"/>
</dbReference>
<dbReference type="Gene3D" id="3.40.50.300">
    <property type="entry name" value="P-loop containing nucleotide triphosphate hydrolases"/>
    <property type="match status" value="1"/>
</dbReference>
<evidence type="ECO:0000313" key="2">
    <source>
        <dbReference type="EMBL" id="XBH14764.1"/>
    </source>
</evidence>
<dbReference type="Pfam" id="PF12532">
    <property type="entry name" value="DUF3732"/>
    <property type="match status" value="1"/>
</dbReference>
<feature type="domain" description="Rad50/SbcC-type AAA" evidence="1">
    <location>
        <begin position="22"/>
        <end position="56"/>
    </location>
</feature>
<evidence type="ECO:0000259" key="1">
    <source>
        <dbReference type="Pfam" id="PF13476"/>
    </source>
</evidence>
<dbReference type="PANTHER" id="PTHR32114:SF2">
    <property type="entry name" value="ABC TRANSPORTER ABCH.3"/>
    <property type="match status" value="1"/>
</dbReference>
<dbReference type="GO" id="GO:0016887">
    <property type="term" value="F:ATP hydrolysis activity"/>
    <property type="evidence" value="ECO:0007669"/>
    <property type="project" value="InterPro"/>
</dbReference>
<dbReference type="PANTHER" id="PTHR32114">
    <property type="entry name" value="ABC TRANSPORTER ABCH.3"/>
    <property type="match status" value="1"/>
</dbReference>
<reference evidence="2" key="1">
    <citation type="submission" date="2023-03" db="EMBL/GenBank/DDBJ databases">
        <title>Edaphobacter sp.</title>
        <authorList>
            <person name="Huber K.J."/>
            <person name="Papendorf J."/>
            <person name="Pilke C."/>
            <person name="Bunk B."/>
            <person name="Sproeer C."/>
            <person name="Pester M."/>
        </authorList>
    </citation>
    <scope>NUCLEOTIDE SEQUENCE</scope>
    <source>
        <strain evidence="2">DSM 109920</strain>
    </source>
</reference>
<dbReference type="EMBL" id="CP121195">
    <property type="protein sequence ID" value="XBH14764.1"/>
    <property type="molecule type" value="Genomic_DNA"/>
</dbReference>
<gene>
    <name evidence="2" type="ORF">P8936_06300</name>
</gene>
<dbReference type="InterPro" id="IPR022205">
    <property type="entry name" value="DUF3732"/>
</dbReference>
<dbReference type="RefSeq" id="WP_348270036.1">
    <property type="nucleotide sequence ID" value="NZ_CP121195.1"/>
</dbReference>
<organism evidence="2">
    <name type="scientific">Edaphobacter paludis</name>
    <dbReference type="NCBI Taxonomy" id="3035702"/>
    <lineage>
        <taxon>Bacteria</taxon>
        <taxon>Pseudomonadati</taxon>
        <taxon>Acidobacteriota</taxon>
        <taxon>Terriglobia</taxon>
        <taxon>Terriglobales</taxon>
        <taxon>Acidobacteriaceae</taxon>
        <taxon>Edaphobacter</taxon>
    </lineage>
</organism>
<protein>
    <submittedName>
        <fullName evidence="2">DUF3732 domain-containing protein</fullName>
    </submittedName>
</protein>
<dbReference type="SUPFAM" id="SSF52540">
    <property type="entry name" value="P-loop containing nucleoside triphosphate hydrolases"/>
    <property type="match status" value="1"/>
</dbReference>
<dbReference type="InterPro" id="IPR038729">
    <property type="entry name" value="Rad50/SbcC_AAA"/>
</dbReference>
<dbReference type="Pfam" id="PF13476">
    <property type="entry name" value="AAA_23"/>
    <property type="match status" value="1"/>
</dbReference>
<accession>A0AAU7DAB3</accession>
<name>A0AAU7DAB3_9BACT</name>
<dbReference type="GO" id="GO:0006302">
    <property type="term" value="P:double-strand break repair"/>
    <property type="evidence" value="ECO:0007669"/>
    <property type="project" value="InterPro"/>
</dbReference>
<proteinExistence type="predicted"/>